<feature type="domain" description="SGNH hydrolase-type esterase" evidence="2">
    <location>
        <begin position="42"/>
        <end position="269"/>
    </location>
</feature>
<evidence type="ECO:0000313" key="3">
    <source>
        <dbReference type="EMBL" id="MXQ65725.1"/>
    </source>
</evidence>
<keyword evidence="1" id="KW-0732">Signal</keyword>
<feature type="chain" id="PRO_5026270674" evidence="1">
    <location>
        <begin position="35"/>
        <end position="278"/>
    </location>
</feature>
<name>A0A6I4WBT0_9ACTN</name>
<evidence type="ECO:0000259" key="2">
    <source>
        <dbReference type="Pfam" id="PF13472"/>
    </source>
</evidence>
<dbReference type="Gene3D" id="3.40.50.1110">
    <property type="entry name" value="SGNH hydrolase"/>
    <property type="match status" value="1"/>
</dbReference>
<feature type="signal peptide" evidence="1">
    <location>
        <begin position="1"/>
        <end position="34"/>
    </location>
</feature>
<keyword evidence="4" id="KW-1185">Reference proteome</keyword>
<dbReference type="RefSeq" id="WP_161103777.1">
    <property type="nucleotide sequence ID" value="NZ_JBHLYI010000006.1"/>
</dbReference>
<comment type="caution">
    <text evidence="3">The sequence shown here is derived from an EMBL/GenBank/DDBJ whole genome shotgun (WGS) entry which is preliminary data.</text>
</comment>
<dbReference type="GO" id="GO:0016787">
    <property type="term" value="F:hydrolase activity"/>
    <property type="evidence" value="ECO:0007669"/>
    <property type="project" value="UniProtKB-KW"/>
</dbReference>
<gene>
    <name evidence="3" type="ORF">GQ466_17005</name>
</gene>
<dbReference type="InterPro" id="IPR036514">
    <property type="entry name" value="SGNH_hydro_sf"/>
</dbReference>
<evidence type="ECO:0000256" key="1">
    <source>
        <dbReference type="SAM" id="SignalP"/>
    </source>
</evidence>
<dbReference type="Proteomes" id="UP000431901">
    <property type="component" value="Unassembled WGS sequence"/>
</dbReference>
<dbReference type="OrthoDB" id="154486at2"/>
<dbReference type="EMBL" id="WUTW01000002">
    <property type="protein sequence ID" value="MXQ65725.1"/>
    <property type="molecule type" value="Genomic_DNA"/>
</dbReference>
<evidence type="ECO:0000313" key="4">
    <source>
        <dbReference type="Proteomes" id="UP000431901"/>
    </source>
</evidence>
<protein>
    <submittedName>
        <fullName evidence="3">SGNH/GDSL hydrolase family protein</fullName>
    </submittedName>
</protein>
<keyword evidence="3" id="KW-0378">Hydrolase</keyword>
<proteinExistence type="predicted"/>
<organism evidence="3 4">
    <name type="scientific">Actinomadura rayongensis</name>
    <dbReference type="NCBI Taxonomy" id="1429076"/>
    <lineage>
        <taxon>Bacteria</taxon>
        <taxon>Bacillati</taxon>
        <taxon>Actinomycetota</taxon>
        <taxon>Actinomycetes</taxon>
        <taxon>Streptosporangiales</taxon>
        <taxon>Thermomonosporaceae</taxon>
        <taxon>Actinomadura</taxon>
    </lineage>
</organism>
<dbReference type="InterPro" id="IPR013830">
    <property type="entry name" value="SGNH_hydro"/>
</dbReference>
<accession>A0A6I4WBT0</accession>
<dbReference type="AlphaFoldDB" id="A0A6I4WBT0"/>
<dbReference type="Pfam" id="PF13472">
    <property type="entry name" value="Lipase_GDSL_2"/>
    <property type="match status" value="1"/>
</dbReference>
<sequence length="278" mass="29028">MRRATVDGTALLKRALSVCGLAALAASGAVPAHAAEPTYYLALGDSGAVGFQHGKGPTDEGYVDVLHTALEAEQPGLKLVKLGCAGETTTTMIQGGICTYREGSQLNAALAFLKAHPGRVTYVTLSIGVNNTACLLDGDVACGLRGAAALLTELPSITGRLKEAGGETPRYASMTYYDPGLASWVKGDRLTAVASVPLLDVFNFVQRAAAAVAGFRVADVNETFQTHDFGTNVTLDPYGDLPVNVARICAWTSQCTDNDGHATTEGYRRMAGAFRAVL</sequence>
<dbReference type="SUPFAM" id="SSF52266">
    <property type="entry name" value="SGNH hydrolase"/>
    <property type="match status" value="1"/>
</dbReference>
<reference evidence="3 4" key="1">
    <citation type="submission" date="2019-12" db="EMBL/GenBank/DDBJ databases">
        <title>Nocardia macrotermitis sp. nov. and Nocardia aurantia sp. nov., isolated from the gut of the fungus growing-termite Macrotermes natalensis.</title>
        <authorList>
            <person name="Christine B."/>
            <person name="Rene B."/>
        </authorList>
    </citation>
    <scope>NUCLEOTIDE SEQUENCE [LARGE SCALE GENOMIC DNA]</scope>
    <source>
        <strain evidence="3 4">DSM 102126</strain>
    </source>
</reference>